<proteinExistence type="predicted"/>
<reference evidence="3" key="1">
    <citation type="journal article" date="2019" name="Int. J. Syst. Evol. Microbiol.">
        <title>The Global Catalogue of Microorganisms (GCM) 10K type strain sequencing project: providing services to taxonomists for standard genome sequencing and annotation.</title>
        <authorList>
            <consortium name="The Broad Institute Genomics Platform"/>
            <consortium name="The Broad Institute Genome Sequencing Center for Infectious Disease"/>
            <person name="Wu L."/>
            <person name="Ma J."/>
        </authorList>
    </citation>
    <scope>NUCLEOTIDE SEQUENCE [LARGE SCALE GENOMIC DNA]</scope>
    <source>
        <strain evidence="3">JCM 16929</strain>
    </source>
</reference>
<feature type="compositionally biased region" description="Polar residues" evidence="1">
    <location>
        <begin position="35"/>
        <end position="47"/>
    </location>
</feature>
<protein>
    <submittedName>
        <fullName evidence="2">Uncharacterized protein</fullName>
    </submittedName>
</protein>
<evidence type="ECO:0000313" key="3">
    <source>
        <dbReference type="Proteomes" id="UP001501490"/>
    </source>
</evidence>
<dbReference type="EMBL" id="BAABAB010000036">
    <property type="protein sequence ID" value="GAA3635385.1"/>
    <property type="molecule type" value="Genomic_DNA"/>
</dbReference>
<dbReference type="Proteomes" id="UP001501490">
    <property type="component" value="Unassembled WGS sequence"/>
</dbReference>
<evidence type="ECO:0000313" key="2">
    <source>
        <dbReference type="EMBL" id="GAA3635385.1"/>
    </source>
</evidence>
<organism evidence="2 3">
    <name type="scientific">Microlunatus ginsengisoli</name>
    <dbReference type="NCBI Taxonomy" id="363863"/>
    <lineage>
        <taxon>Bacteria</taxon>
        <taxon>Bacillati</taxon>
        <taxon>Actinomycetota</taxon>
        <taxon>Actinomycetes</taxon>
        <taxon>Propionibacteriales</taxon>
        <taxon>Propionibacteriaceae</taxon>
        <taxon>Microlunatus</taxon>
    </lineage>
</organism>
<name>A0ABP7AMC7_9ACTN</name>
<feature type="region of interest" description="Disordered" evidence="1">
    <location>
        <begin position="1"/>
        <end position="70"/>
    </location>
</feature>
<gene>
    <name evidence="2" type="ORF">GCM10022236_42520</name>
</gene>
<evidence type="ECO:0000256" key="1">
    <source>
        <dbReference type="SAM" id="MobiDB-lite"/>
    </source>
</evidence>
<keyword evidence="3" id="KW-1185">Reference proteome</keyword>
<feature type="compositionally biased region" description="Low complexity" evidence="1">
    <location>
        <begin position="16"/>
        <end position="33"/>
    </location>
</feature>
<comment type="caution">
    <text evidence="2">The sequence shown here is derived from an EMBL/GenBank/DDBJ whole genome shotgun (WGS) entry which is preliminary data.</text>
</comment>
<accession>A0ABP7AMC7</accession>
<sequence length="70" mass="7391">MLPARTDSFHSDLNASSASTSTSGTSRVRIRSSSDMDWTLTTGTDSGETFEPTPFAGGLRADLSPPLEDP</sequence>